<reference evidence="6" key="1">
    <citation type="submission" date="2020-04" db="EMBL/GenBank/DDBJ databases">
        <title>A desert anoxygenic phototrophic bacterium fixes CO2 using RubisCO under aerobic conditions.</title>
        <authorList>
            <person name="Tang K."/>
        </authorList>
    </citation>
    <scope>NUCLEOTIDE SEQUENCE [LARGE SCALE GENOMIC DNA]</scope>
    <source>
        <strain evidence="6">MIMtkB3</strain>
    </source>
</reference>
<dbReference type="Pfam" id="PF01627">
    <property type="entry name" value="Hpt"/>
    <property type="match status" value="1"/>
</dbReference>
<dbReference type="PROSITE" id="PS50110">
    <property type="entry name" value="RESPONSE_REGULATORY"/>
    <property type="match status" value="1"/>
</dbReference>
<dbReference type="GO" id="GO:0000160">
    <property type="term" value="P:phosphorelay signal transduction system"/>
    <property type="evidence" value="ECO:0007669"/>
    <property type="project" value="UniProtKB-KW"/>
</dbReference>
<dbReference type="GO" id="GO:0004672">
    <property type="term" value="F:protein kinase activity"/>
    <property type="evidence" value="ECO:0007669"/>
    <property type="project" value="UniProtKB-ARBA"/>
</dbReference>
<evidence type="ECO:0000313" key="7">
    <source>
        <dbReference type="Proteomes" id="UP000501891"/>
    </source>
</evidence>
<dbReference type="InterPro" id="IPR036641">
    <property type="entry name" value="HPT_dom_sf"/>
</dbReference>
<comment type="caution">
    <text evidence="3">Lacks conserved residue(s) required for the propagation of feature annotation.</text>
</comment>
<dbReference type="InterPro" id="IPR001789">
    <property type="entry name" value="Sig_transdc_resp-reg_receiver"/>
</dbReference>
<keyword evidence="1" id="KW-0902">Two-component regulatory system</keyword>
<dbReference type="AlphaFoldDB" id="A0A858R7X8"/>
<dbReference type="PROSITE" id="PS50894">
    <property type="entry name" value="HPT"/>
    <property type="match status" value="1"/>
</dbReference>
<protein>
    <submittedName>
        <fullName evidence="6">Response regulator</fullName>
    </submittedName>
</protein>
<feature type="domain" description="Response regulatory" evidence="4">
    <location>
        <begin position="140"/>
        <end position="256"/>
    </location>
</feature>
<accession>A0A858R7X8</accession>
<dbReference type="KEGG" id="acru:HHL28_08550"/>
<evidence type="ECO:0000313" key="6">
    <source>
        <dbReference type="EMBL" id="QJE73126.1"/>
    </source>
</evidence>
<dbReference type="InterPro" id="IPR008207">
    <property type="entry name" value="Sig_transdc_His_kin_Hpt_dom"/>
</dbReference>
<sequence>MAELHDSDELMDQLRLEFRDDVQDRLGGVYRALEEVREGRRTAAETIRDIRRETHSLKGTGATFGFPIVTLIAQRMETYLSGLRDLDGKQVAHLHTFADRIAEMAERDLQPTLVETNQIIRALPVRYEFDITEVEVRDVDIMLVTPNKLVAKKVSQELAACGFKVNVVPDPIEAISIAVRMPPDMVIAAAVMDGLGGVDLIRGLKAISVTEKVPMALLTSLDANALKGMPDQTAVIRLGPAFQDDIAAAITRFNLG</sequence>
<dbReference type="InterPro" id="IPR011006">
    <property type="entry name" value="CheY-like_superfamily"/>
</dbReference>
<dbReference type="CDD" id="cd00088">
    <property type="entry name" value="HPT"/>
    <property type="match status" value="1"/>
</dbReference>
<keyword evidence="7" id="KW-1185">Reference proteome</keyword>
<feature type="domain" description="HPt" evidence="5">
    <location>
        <begin position="7"/>
        <end position="108"/>
    </location>
</feature>
<dbReference type="SUPFAM" id="SSF47226">
    <property type="entry name" value="Histidine-containing phosphotransfer domain, HPT domain"/>
    <property type="match status" value="1"/>
</dbReference>
<gene>
    <name evidence="6" type="ORF">HHL28_08550</name>
</gene>
<evidence type="ECO:0000256" key="3">
    <source>
        <dbReference type="PROSITE-ProRule" id="PRU00169"/>
    </source>
</evidence>
<name>A0A858R7X8_9PROT</name>
<dbReference type="SMART" id="SM00073">
    <property type="entry name" value="HPT"/>
    <property type="match status" value="1"/>
</dbReference>
<keyword evidence="2" id="KW-0597">Phosphoprotein</keyword>
<evidence type="ECO:0000256" key="2">
    <source>
        <dbReference type="PROSITE-ProRule" id="PRU00110"/>
    </source>
</evidence>
<dbReference type="Gene3D" id="1.20.120.160">
    <property type="entry name" value="HPT domain"/>
    <property type="match status" value="1"/>
</dbReference>
<dbReference type="Proteomes" id="UP000501891">
    <property type="component" value="Chromosome"/>
</dbReference>
<evidence type="ECO:0000259" key="5">
    <source>
        <dbReference type="PROSITE" id="PS50894"/>
    </source>
</evidence>
<dbReference type="Gene3D" id="3.40.50.2300">
    <property type="match status" value="1"/>
</dbReference>
<feature type="modified residue" description="Phosphohistidine" evidence="2">
    <location>
        <position position="55"/>
    </location>
</feature>
<dbReference type="SUPFAM" id="SSF52172">
    <property type="entry name" value="CheY-like"/>
    <property type="match status" value="1"/>
</dbReference>
<evidence type="ECO:0000259" key="4">
    <source>
        <dbReference type="PROSITE" id="PS50110"/>
    </source>
</evidence>
<proteinExistence type="predicted"/>
<organism evidence="6 7">
    <name type="scientific">Aerophototrophica crusticola</name>
    <dbReference type="NCBI Taxonomy" id="1709002"/>
    <lineage>
        <taxon>Bacteria</taxon>
        <taxon>Pseudomonadati</taxon>
        <taxon>Pseudomonadota</taxon>
        <taxon>Alphaproteobacteria</taxon>
        <taxon>Rhodospirillales</taxon>
        <taxon>Rhodospirillaceae</taxon>
        <taxon>Aerophototrophica</taxon>
    </lineage>
</organism>
<evidence type="ECO:0000256" key="1">
    <source>
        <dbReference type="ARBA" id="ARBA00023012"/>
    </source>
</evidence>
<dbReference type="EMBL" id="CP051775">
    <property type="protein sequence ID" value="QJE73126.1"/>
    <property type="molecule type" value="Genomic_DNA"/>
</dbReference>